<dbReference type="InterPro" id="IPR011990">
    <property type="entry name" value="TPR-like_helical_dom_sf"/>
</dbReference>
<evidence type="ECO:0000313" key="4">
    <source>
        <dbReference type="EMBL" id="TRM70191.1"/>
    </source>
</evidence>
<dbReference type="OrthoDB" id="420195at2759"/>
<feature type="region of interest" description="Disordered" evidence="3">
    <location>
        <begin position="467"/>
        <end position="503"/>
    </location>
</feature>
<dbReference type="PANTHER" id="PTHR46423">
    <property type="entry name" value="RNA POLYMERASE II-ASSOCIATED PROTEIN 3"/>
    <property type="match status" value="1"/>
</dbReference>
<name>A0A550CZH5_9AGAR</name>
<gene>
    <name evidence="4" type="ORF">BD626DRAFT_476583</name>
</gene>
<dbReference type="Proteomes" id="UP000320762">
    <property type="component" value="Unassembled WGS sequence"/>
</dbReference>
<dbReference type="GO" id="GO:0101031">
    <property type="term" value="C:protein folding chaperone complex"/>
    <property type="evidence" value="ECO:0007669"/>
    <property type="project" value="TreeGrafter"/>
</dbReference>
<evidence type="ECO:0000256" key="3">
    <source>
        <dbReference type="SAM" id="MobiDB-lite"/>
    </source>
</evidence>
<feature type="region of interest" description="Disordered" evidence="3">
    <location>
        <begin position="1"/>
        <end position="46"/>
    </location>
</feature>
<feature type="compositionally biased region" description="Low complexity" evidence="3">
    <location>
        <begin position="467"/>
        <end position="476"/>
    </location>
</feature>
<keyword evidence="1 2" id="KW-0802">TPR repeat</keyword>
<evidence type="ECO:0000256" key="2">
    <source>
        <dbReference type="PROSITE-ProRule" id="PRU00339"/>
    </source>
</evidence>
<dbReference type="PROSITE" id="PS50005">
    <property type="entry name" value="TPR"/>
    <property type="match status" value="1"/>
</dbReference>
<accession>A0A550CZH5</accession>
<feature type="repeat" description="TPR" evidence="2">
    <location>
        <begin position="419"/>
        <end position="452"/>
    </location>
</feature>
<dbReference type="AlphaFoldDB" id="A0A550CZH5"/>
<organism evidence="4 5">
    <name type="scientific">Schizophyllum amplum</name>
    <dbReference type="NCBI Taxonomy" id="97359"/>
    <lineage>
        <taxon>Eukaryota</taxon>
        <taxon>Fungi</taxon>
        <taxon>Dikarya</taxon>
        <taxon>Basidiomycota</taxon>
        <taxon>Agaricomycotina</taxon>
        <taxon>Agaricomycetes</taxon>
        <taxon>Agaricomycetidae</taxon>
        <taxon>Agaricales</taxon>
        <taxon>Schizophyllaceae</taxon>
        <taxon>Schizophyllum</taxon>
    </lineage>
</organism>
<proteinExistence type="predicted"/>
<dbReference type="STRING" id="97359.A0A550CZH5"/>
<evidence type="ECO:0000313" key="5">
    <source>
        <dbReference type="Proteomes" id="UP000320762"/>
    </source>
</evidence>
<comment type="caution">
    <text evidence="4">The sequence shown here is derived from an EMBL/GenBank/DDBJ whole genome shotgun (WGS) entry which is preliminary data.</text>
</comment>
<reference evidence="4 5" key="1">
    <citation type="journal article" date="2019" name="New Phytol.">
        <title>Comparative genomics reveals unique wood-decay strategies and fruiting body development in the Schizophyllaceae.</title>
        <authorList>
            <person name="Almasi E."/>
            <person name="Sahu N."/>
            <person name="Krizsan K."/>
            <person name="Balint B."/>
            <person name="Kovacs G.M."/>
            <person name="Kiss B."/>
            <person name="Cseklye J."/>
            <person name="Drula E."/>
            <person name="Henrissat B."/>
            <person name="Nagy I."/>
            <person name="Chovatia M."/>
            <person name="Adam C."/>
            <person name="LaButti K."/>
            <person name="Lipzen A."/>
            <person name="Riley R."/>
            <person name="Grigoriev I.V."/>
            <person name="Nagy L.G."/>
        </authorList>
    </citation>
    <scope>NUCLEOTIDE SEQUENCE [LARGE SCALE GENOMIC DNA]</scope>
    <source>
        <strain evidence="4 5">NL-1724</strain>
    </source>
</reference>
<dbReference type="InterPro" id="IPR051966">
    <property type="entry name" value="RPAP3"/>
</dbReference>
<protein>
    <submittedName>
        <fullName evidence="4">Uncharacterized protein</fullName>
    </submittedName>
</protein>
<dbReference type="PANTHER" id="PTHR46423:SF1">
    <property type="entry name" value="RNA POLYMERASE II-ASSOCIATED PROTEIN 3"/>
    <property type="match status" value="1"/>
</dbReference>
<dbReference type="InterPro" id="IPR019734">
    <property type="entry name" value="TPR_rpt"/>
</dbReference>
<feature type="compositionally biased region" description="Basic residues" evidence="3">
    <location>
        <begin position="1"/>
        <end position="12"/>
    </location>
</feature>
<dbReference type="SUPFAM" id="SSF48452">
    <property type="entry name" value="TPR-like"/>
    <property type="match status" value="1"/>
</dbReference>
<dbReference type="Gene3D" id="1.25.40.10">
    <property type="entry name" value="Tetratricopeptide repeat domain"/>
    <property type="match status" value="1"/>
</dbReference>
<keyword evidence="5" id="KW-1185">Reference proteome</keyword>
<dbReference type="SMART" id="SM00028">
    <property type="entry name" value="TPR"/>
    <property type="match status" value="2"/>
</dbReference>
<sequence>MPAKYAHVKKRAASALPRKSAKDEARKKAKALAPSPQRNPSPLSPTAQLERAIARMLLLRYEQDIARLFSTRLFSISLIHLPTFIMRCIALGGPGWVAHNADSEDVKDFLRAVIGMDMREAGERVATKSVLWSYTALRHFALSNNVPICQKRGLHSQHLLPHYDSLKMHLDSLEVAPAPTFEKPAHLGSLIDGERALEEACEIKFGWRDEYRPSAAPDWDREWRTKVRTGYNRLAQVLWRVAREFDVRGYGSVLREKLIDKWCDCGCSTDHLGEVCEKTVRDDERINGRARNGKQREWDGRGSGVLGWETEDEEDVWEVELDFGPNTPPPPEGPDDPNMTVSEMLEVRYYTAEREKEQGNIAFRRGDYKQAVKHYELAHNVESELPHYQLNLAAAHLKLSNWIEAEKACTVSLGQHRSGKGYFRRAKARRMLGHTDDAVRDLRAALKLQPHNTEALTELCALIPDRAPASTPSSSSVPENAALRERLSLPRPKRAKPPPFPRTQADERVLKFNFLPASSNEDGLGVLRRELGLLERRGRDSKTGGKKINRDVEVVREHGDKVTLYPSWERFSVKRVDCC</sequence>
<evidence type="ECO:0000256" key="1">
    <source>
        <dbReference type="ARBA" id="ARBA00022803"/>
    </source>
</evidence>
<dbReference type="EMBL" id="VDMD01000001">
    <property type="protein sequence ID" value="TRM70191.1"/>
    <property type="molecule type" value="Genomic_DNA"/>
</dbReference>